<keyword evidence="3" id="KW-0433">Leucine-rich repeat</keyword>
<evidence type="ECO:0000259" key="18">
    <source>
        <dbReference type="SMART" id="SM00220"/>
    </source>
</evidence>
<feature type="transmembrane region" description="Helical" evidence="16">
    <location>
        <begin position="559"/>
        <end position="584"/>
    </location>
</feature>
<keyword evidence="5 16" id="KW-0812">Transmembrane</keyword>
<keyword evidence="11 16" id="KW-1133">Transmembrane helix</keyword>
<keyword evidence="4" id="KW-0808">Transferase</keyword>
<feature type="binding site" evidence="14">
    <location>
        <position position="662"/>
    </location>
    <ligand>
        <name>ATP</name>
        <dbReference type="ChEBI" id="CHEBI:30616"/>
    </ligand>
</feature>
<evidence type="ECO:0000256" key="5">
    <source>
        <dbReference type="ARBA" id="ARBA00022692"/>
    </source>
</evidence>
<dbReference type="PANTHER" id="PTHR45974:SF266">
    <property type="entry name" value="LEUCINE-RICH REPEAT RECEPTOR PROTEIN KINASE HPCA1"/>
    <property type="match status" value="1"/>
</dbReference>
<dbReference type="InterPro" id="IPR000719">
    <property type="entry name" value="Prot_kinase_dom"/>
</dbReference>
<keyword evidence="2" id="KW-0723">Serine/threonine-protein kinase</keyword>
<comment type="subcellular location">
    <subcellularLocation>
        <location evidence="1">Membrane</location>
    </subcellularLocation>
</comment>
<evidence type="ECO:0000256" key="9">
    <source>
        <dbReference type="ARBA" id="ARBA00022777"/>
    </source>
</evidence>
<evidence type="ECO:0000256" key="6">
    <source>
        <dbReference type="ARBA" id="ARBA00022729"/>
    </source>
</evidence>
<keyword evidence="12 16" id="KW-0472">Membrane</keyword>
<feature type="signal peptide" evidence="17">
    <location>
        <begin position="1"/>
        <end position="20"/>
    </location>
</feature>
<evidence type="ECO:0000256" key="7">
    <source>
        <dbReference type="ARBA" id="ARBA00022737"/>
    </source>
</evidence>
<dbReference type="PROSITE" id="PS00107">
    <property type="entry name" value="PROTEIN_KINASE_ATP"/>
    <property type="match status" value="1"/>
</dbReference>
<evidence type="ECO:0000256" key="1">
    <source>
        <dbReference type="ARBA" id="ARBA00004370"/>
    </source>
</evidence>
<evidence type="ECO:0000256" key="11">
    <source>
        <dbReference type="ARBA" id="ARBA00022989"/>
    </source>
</evidence>
<evidence type="ECO:0000313" key="20">
    <source>
        <dbReference type="RefSeq" id="XP_048334557.2"/>
    </source>
</evidence>
<dbReference type="InterPro" id="IPR001611">
    <property type="entry name" value="Leu-rich_rpt"/>
</dbReference>
<dbReference type="PROSITE" id="PS00108">
    <property type="entry name" value="PROTEIN_KINASE_ST"/>
    <property type="match status" value="1"/>
</dbReference>
<dbReference type="Gene3D" id="3.80.10.10">
    <property type="entry name" value="Ribonuclease Inhibitor"/>
    <property type="match status" value="3"/>
</dbReference>
<evidence type="ECO:0000256" key="3">
    <source>
        <dbReference type="ARBA" id="ARBA00022614"/>
    </source>
</evidence>
<evidence type="ECO:0000256" key="16">
    <source>
        <dbReference type="SAM" id="Phobius"/>
    </source>
</evidence>
<evidence type="ECO:0000256" key="12">
    <source>
        <dbReference type="ARBA" id="ARBA00023136"/>
    </source>
</evidence>
<evidence type="ECO:0000256" key="10">
    <source>
        <dbReference type="ARBA" id="ARBA00022840"/>
    </source>
</evidence>
<protein>
    <submittedName>
        <fullName evidence="20">Leucine-rich repeat receptor protein kinase HPCA1</fullName>
    </submittedName>
</protein>
<keyword evidence="8 14" id="KW-0547">Nucleotide-binding</keyword>
<accession>A0ABM3ISD9</accession>
<dbReference type="RefSeq" id="XP_048334557.2">
    <property type="nucleotide sequence ID" value="XM_048478600.2"/>
</dbReference>
<dbReference type="PANTHER" id="PTHR45974">
    <property type="entry name" value="RECEPTOR-LIKE PROTEIN 55"/>
    <property type="match status" value="1"/>
</dbReference>
<evidence type="ECO:0000256" key="15">
    <source>
        <dbReference type="SAM" id="MobiDB-lite"/>
    </source>
</evidence>
<dbReference type="SUPFAM" id="SSF52058">
    <property type="entry name" value="L domain-like"/>
    <property type="match status" value="1"/>
</dbReference>
<dbReference type="InterPro" id="IPR017441">
    <property type="entry name" value="Protein_kinase_ATP_BS"/>
</dbReference>
<reference evidence="20" key="1">
    <citation type="submission" date="2025-08" db="UniProtKB">
        <authorList>
            <consortium name="RefSeq"/>
        </authorList>
    </citation>
    <scope>IDENTIFICATION</scope>
    <source>
        <tissue evidence="20">Seedling</tissue>
    </source>
</reference>
<dbReference type="Gene3D" id="3.30.200.20">
    <property type="entry name" value="Phosphorylase Kinase, domain 1"/>
    <property type="match status" value="1"/>
</dbReference>
<dbReference type="InterPro" id="IPR032675">
    <property type="entry name" value="LRR_dom_sf"/>
</dbReference>
<evidence type="ECO:0000256" key="14">
    <source>
        <dbReference type="PROSITE-ProRule" id="PRU10141"/>
    </source>
</evidence>
<organism evidence="19 20">
    <name type="scientific">Ziziphus jujuba</name>
    <name type="common">Chinese jujube</name>
    <name type="synonym">Ziziphus sativa</name>
    <dbReference type="NCBI Taxonomy" id="326968"/>
    <lineage>
        <taxon>Eukaryota</taxon>
        <taxon>Viridiplantae</taxon>
        <taxon>Streptophyta</taxon>
        <taxon>Embryophyta</taxon>
        <taxon>Tracheophyta</taxon>
        <taxon>Spermatophyta</taxon>
        <taxon>Magnoliopsida</taxon>
        <taxon>eudicotyledons</taxon>
        <taxon>Gunneridae</taxon>
        <taxon>Pentapetalae</taxon>
        <taxon>rosids</taxon>
        <taxon>fabids</taxon>
        <taxon>Rosales</taxon>
        <taxon>Rhamnaceae</taxon>
        <taxon>Paliureae</taxon>
        <taxon>Ziziphus</taxon>
    </lineage>
</organism>
<dbReference type="SMART" id="SM00220">
    <property type="entry name" value="S_TKc"/>
    <property type="match status" value="1"/>
</dbReference>
<dbReference type="Pfam" id="PF00560">
    <property type="entry name" value="LRR_1"/>
    <property type="match status" value="5"/>
</dbReference>
<dbReference type="InterPro" id="IPR011009">
    <property type="entry name" value="Kinase-like_dom_sf"/>
</dbReference>
<feature type="chain" id="PRO_5046450232" evidence="17">
    <location>
        <begin position="21"/>
        <end position="956"/>
    </location>
</feature>
<evidence type="ECO:0000256" key="8">
    <source>
        <dbReference type="ARBA" id="ARBA00022741"/>
    </source>
</evidence>
<keyword evidence="10 14" id="KW-0067">ATP-binding</keyword>
<dbReference type="Pfam" id="PF07714">
    <property type="entry name" value="PK_Tyr_Ser-Thr"/>
    <property type="match status" value="1"/>
</dbReference>
<keyword evidence="19" id="KW-1185">Reference proteome</keyword>
<feature type="region of interest" description="Disordered" evidence="15">
    <location>
        <begin position="913"/>
        <end position="956"/>
    </location>
</feature>
<dbReference type="CDD" id="cd14066">
    <property type="entry name" value="STKc_IRAK"/>
    <property type="match status" value="1"/>
</dbReference>
<dbReference type="SUPFAM" id="SSF56112">
    <property type="entry name" value="Protein kinase-like (PK-like)"/>
    <property type="match status" value="1"/>
</dbReference>
<keyword evidence="13" id="KW-0325">Glycoprotein</keyword>
<dbReference type="Gene3D" id="1.10.510.10">
    <property type="entry name" value="Transferase(Phosphotransferase) domain 1"/>
    <property type="match status" value="1"/>
</dbReference>
<evidence type="ECO:0000256" key="17">
    <source>
        <dbReference type="SAM" id="SignalP"/>
    </source>
</evidence>
<dbReference type="InterPro" id="IPR001245">
    <property type="entry name" value="Ser-Thr/Tyr_kinase_cat_dom"/>
</dbReference>
<keyword evidence="9 20" id="KW-0418">Kinase</keyword>
<dbReference type="InterPro" id="IPR008271">
    <property type="entry name" value="Ser/Thr_kinase_AS"/>
</dbReference>
<evidence type="ECO:0000256" key="13">
    <source>
        <dbReference type="ARBA" id="ARBA00023180"/>
    </source>
</evidence>
<keyword evidence="7" id="KW-0677">Repeat</keyword>
<sequence length="956" mass="105647">MGQKTLVFLLLVFMPILAMATTYNPDFLGLMSLKDDWKNTPPSWTALDPCSEWEGIECTGSRVTSIKLSSMGLEGTMSGEIQTLSELQMLDLSYNKDLTGELPPSIGNLKKLTNLILVGCSFSGTIPDTIGSLEQLVFLSLNSNKFSGRIPPSIGNLSKLYWLDMADNNLEGPIPVSNGSTSGLDMLLHTKHFHFGKNKLSGEIPEKLFSSSMKLIHVLFESNELTGKIPSTLGLVQTLEVVRFDRNNLVGKVPSNLNNLTSVNELYLSNNKLSGPLPSMTGMNSLAYLDMSNNSFDVSKIPTWFSTLTSLTTLMMESTGLGGELPVDLFSLPSLQTVVLKNNQVNGTLDIGTTYSNHLQLIDLQYNSITEYKKGLYNDTLILANNPVCLETDTGTESYCKVSTDSQSDGTSTYTTLPNNCVPSTCSPNQISSPNCRCAYPYTGILEFRAPSFSDLGNKSIYKELENKLLTSFQSHQLLVDSVALSNPKKGSIYLDLNLEVFPYSRNRFNRTEISEIGFLLSNQTFKPPKSFGPFVFHGDEYENYQVISTEPKKSKSSIGIIIGAAAGGSVLVLLLLLAGVYAFRQKRRAERSSEISNPFVHWDSNKISGDAPQLKGARWFSYEELARYTNNFSAANEIGSGGYGKVYRGNLPTGELIAIKKAEKESKQGGLEFKTEIELLSRVHHKNLVSLVGFCFERGEQLLIYEYVPNGTLKDSLSGKSGIRLDWMRRLKVSLGTAKGLAYLHELANPPIIHRDIKSTNVLLDDHLNAKVADFGLSKLIGEDDKDHITTQVKGTMGYLDPEYYMSQQLTEKSDVYSFGVLMLELITARRPIEKGKYIVREVQKTLVKNQDLYNLQGLLDPSIGLATKLRGFEKYVDLALRCVEEAGSDRPTMSEVVKEIENIMELAGLNPNAESASTSASYEDVSKPTSYPYPPNKETFDYSGAFPPSKIEPQ</sequence>
<feature type="compositionally biased region" description="Polar residues" evidence="15">
    <location>
        <begin position="914"/>
        <end position="923"/>
    </location>
</feature>
<gene>
    <name evidence="20" type="primary">LOC107425696</name>
</gene>
<dbReference type="GeneID" id="107425696"/>
<name>A0ABM3ISD9_ZIZJJ</name>
<dbReference type="GO" id="GO:0016301">
    <property type="term" value="F:kinase activity"/>
    <property type="evidence" value="ECO:0007669"/>
    <property type="project" value="UniProtKB-KW"/>
</dbReference>
<dbReference type="Proteomes" id="UP001652623">
    <property type="component" value="Chromosome 7"/>
</dbReference>
<evidence type="ECO:0000256" key="2">
    <source>
        <dbReference type="ARBA" id="ARBA00022527"/>
    </source>
</evidence>
<feature type="domain" description="Protein kinase" evidence="18">
    <location>
        <begin position="633"/>
        <end position="906"/>
    </location>
</feature>
<proteinExistence type="predicted"/>
<keyword evidence="20" id="KW-0675">Receptor</keyword>
<evidence type="ECO:0000313" key="19">
    <source>
        <dbReference type="Proteomes" id="UP001652623"/>
    </source>
</evidence>
<keyword evidence="6 17" id="KW-0732">Signal</keyword>
<evidence type="ECO:0000256" key="4">
    <source>
        <dbReference type="ARBA" id="ARBA00022679"/>
    </source>
</evidence>